<keyword evidence="3" id="KW-0812">Transmembrane</keyword>
<comment type="caution">
    <text evidence="5">The sequence shown here is derived from an EMBL/GenBank/DDBJ whole genome shotgun (WGS) entry which is preliminary data.</text>
</comment>
<reference evidence="5 6" key="1">
    <citation type="submission" date="2019-04" db="EMBL/GenBank/DDBJ databases">
        <title>Draft genome of the big-headed turtle Platysternon megacephalum.</title>
        <authorList>
            <person name="Gong S."/>
        </authorList>
    </citation>
    <scope>NUCLEOTIDE SEQUENCE [LARGE SCALE GENOMIC DNA]</scope>
    <source>
        <strain evidence="5">DO16091913</strain>
        <tissue evidence="5">Muscle</tissue>
    </source>
</reference>
<feature type="transmembrane region" description="Helical" evidence="3">
    <location>
        <begin position="356"/>
        <end position="374"/>
    </location>
</feature>
<feature type="transmembrane region" description="Helical" evidence="3">
    <location>
        <begin position="386"/>
        <end position="404"/>
    </location>
</feature>
<gene>
    <name evidence="5" type="ORF">DR999_PMT11593</name>
</gene>
<feature type="domain" description="ABC transporter TMD0" evidence="4">
    <location>
        <begin position="305"/>
        <end position="439"/>
    </location>
</feature>
<sequence>MQDYDASPMFLTLCHFGSKFPILLEAKETPTIDSRTRIATGHEVVQNTLLRRLRSLELPFSSGSEEPRRVLSHSSTYSYPSREAESELESPEPVQLTAGTVQILSAFAASLYRGGESGQWGGALETTSCWKILESASVRAGAPTQRGRSGNSCSLQAAITCFQLGYGRHLPTATTSPRGGDWEESERPRMKTAKATGALRIPTVLTGNGEVALVSKFHRCALSQSGSHLEETPRGLPVGDRIICSGPHSPEQLLGLRRRRRRRPGRESLEWRQPQPSPRSMAIQGLCSQGGSEPFWDWNLTWHTENPDFTKCFQNTILVWVPCIYLWVCFPVYFLYLRRHDRGYIQMSHLNKAKTALGLLLWIICWADLFYSFWERSQNIFRPPVFVISPTVLGITMLLATFLIQYERMKGVQSSGVMLIFWFTALLCATIIFRSKILHALNLVSDYFSFKVN</sequence>
<accession>A0A4D9EDX8</accession>
<comment type="subcellular location">
    <subcellularLocation>
        <location evidence="1">Membrane</location>
        <topology evidence="1">Multi-pass membrane protein</topology>
    </subcellularLocation>
</comment>
<feature type="region of interest" description="Disordered" evidence="2">
    <location>
        <begin position="258"/>
        <end position="280"/>
    </location>
</feature>
<evidence type="ECO:0000313" key="6">
    <source>
        <dbReference type="Proteomes" id="UP000297703"/>
    </source>
</evidence>
<dbReference type="EMBL" id="QXTE01000108">
    <property type="protein sequence ID" value="TFK05753.1"/>
    <property type="molecule type" value="Genomic_DNA"/>
</dbReference>
<evidence type="ECO:0000259" key="4">
    <source>
        <dbReference type="Pfam" id="PF24357"/>
    </source>
</evidence>
<dbReference type="Pfam" id="PF24357">
    <property type="entry name" value="TMD0_ABC"/>
    <property type="match status" value="1"/>
</dbReference>
<dbReference type="Proteomes" id="UP000297703">
    <property type="component" value="Unassembled WGS sequence"/>
</dbReference>
<feature type="transmembrane region" description="Helical" evidence="3">
    <location>
        <begin position="416"/>
        <end position="433"/>
    </location>
</feature>
<dbReference type="STRING" id="55544.A0A4D9EDX8"/>
<evidence type="ECO:0000313" key="5">
    <source>
        <dbReference type="EMBL" id="TFK05753.1"/>
    </source>
</evidence>
<name>A0A4D9EDX8_9SAUR</name>
<evidence type="ECO:0000256" key="3">
    <source>
        <dbReference type="SAM" id="Phobius"/>
    </source>
</evidence>
<protein>
    <submittedName>
        <fullName evidence="5">Nucleoporin Nup37</fullName>
    </submittedName>
</protein>
<feature type="transmembrane region" description="Helical" evidence="3">
    <location>
        <begin position="317"/>
        <end position="336"/>
    </location>
</feature>
<dbReference type="OrthoDB" id="6500128at2759"/>
<reference evidence="5 6" key="2">
    <citation type="submission" date="2019-04" db="EMBL/GenBank/DDBJ databases">
        <title>The genome sequence of big-headed turtle.</title>
        <authorList>
            <person name="Gong S."/>
        </authorList>
    </citation>
    <scope>NUCLEOTIDE SEQUENCE [LARGE SCALE GENOMIC DNA]</scope>
    <source>
        <strain evidence="5">DO16091913</strain>
        <tissue evidence="5">Muscle</tissue>
    </source>
</reference>
<proteinExistence type="predicted"/>
<dbReference type="InterPro" id="IPR056227">
    <property type="entry name" value="TMD0_ABC"/>
</dbReference>
<dbReference type="GO" id="GO:0016020">
    <property type="term" value="C:membrane"/>
    <property type="evidence" value="ECO:0007669"/>
    <property type="project" value="UniProtKB-SubCell"/>
</dbReference>
<keyword evidence="3" id="KW-1133">Transmembrane helix</keyword>
<keyword evidence="6" id="KW-1185">Reference proteome</keyword>
<dbReference type="AlphaFoldDB" id="A0A4D9EDX8"/>
<keyword evidence="3" id="KW-0472">Membrane</keyword>
<organism evidence="5 6">
    <name type="scientific">Platysternon megacephalum</name>
    <name type="common">big-headed turtle</name>
    <dbReference type="NCBI Taxonomy" id="55544"/>
    <lineage>
        <taxon>Eukaryota</taxon>
        <taxon>Metazoa</taxon>
        <taxon>Chordata</taxon>
        <taxon>Craniata</taxon>
        <taxon>Vertebrata</taxon>
        <taxon>Euteleostomi</taxon>
        <taxon>Archelosauria</taxon>
        <taxon>Testudinata</taxon>
        <taxon>Testudines</taxon>
        <taxon>Cryptodira</taxon>
        <taxon>Durocryptodira</taxon>
        <taxon>Testudinoidea</taxon>
        <taxon>Platysternidae</taxon>
        <taxon>Platysternon</taxon>
    </lineage>
</organism>
<evidence type="ECO:0000256" key="1">
    <source>
        <dbReference type="ARBA" id="ARBA00004141"/>
    </source>
</evidence>
<evidence type="ECO:0000256" key="2">
    <source>
        <dbReference type="SAM" id="MobiDB-lite"/>
    </source>
</evidence>